<dbReference type="InterPro" id="IPR008179">
    <property type="entry name" value="HisE"/>
</dbReference>
<dbReference type="InterPro" id="IPR026660">
    <property type="entry name" value="PRA-CH"/>
</dbReference>
<evidence type="ECO:0000256" key="5">
    <source>
        <dbReference type="ARBA" id="ARBA00005204"/>
    </source>
</evidence>
<feature type="domain" description="Phosphoribosyl-AMP cyclohydrolase" evidence="16">
    <location>
        <begin position="39"/>
        <end position="113"/>
    </location>
</feature>
<comment type="catalytic activity">
    <reaction evidence="1 15">
        <text>1-(5-phospho-beta-D-ribosyl)-5'-AMP + H2O = 1-(5-phospho-beta-D-ribosyl)-5-[(5-phospho-beta-D-ribosylamino)methylideneamino]imidazole-4-carboxamide</text>
        <dbReference type="Rhea" id="RHEA:20049"/>
        <dbReference type="ChEBI" id="CHEBI:15377"/>
        <dbReference type="ChEBI" id="CHEBI:58435"/>
        <dbReference type="ChEBI" id="CHEBI:59457"/>
        <dbReference type="EC" id="3.5.4.19"/>
    </reaction>
</comment>
<dbReference type="GO" id="GO:0005737">
    <property type="term" value="C:cytoplasm"/>
    <property type="evidence" value="ECO:0007669"/>
    <property type="project" value="UniProtKB-SubCell"/>
</dbReference>
<evidence type="ECO:0000259" key="16">
    <source>
        <dbReference type="Pfam" id="PF01502"/>
    </source>
</evidence>
<evidence type="ECO:0000256" key="13">
    <source>
        <dbReference type="ARBA" id="ARBA00023102"/>
    </source>
</evidence>
<organism evidence="17 18">
    <name type="scientific">Gloeocapsopsis dulcis AAB1 = 1H9</name>
    <dbReference type="NCBI Taxonomy" id="1433147"/>
    <lineage>
        <taxon>Bacteria</taxon>
        <taxon>Bacillati</taxon>
        <taxon>Cyanobacteriota</taxon>
        <taxon>Cyanophyceae</taxon>
        <taxon>Oscillatoriophycideae</taxon>
        <taxon>Chroococcales</taxon>
        <taxon>Chroococcaceae</taxon>
        <taxon>Gloeocapsopsis</taxon>
        <taxon>Gloeocapsopsis dulcis</taxon>
    </lineage>
</organism>
<dbReference type="SUPFAM" id="SSF141734">
    <property type="entry name" value="HisI-like"/>
    <property type="match status" value="1"/>
</dbReference>
<dbReference type="GO" id="GO:0000105">
    <property type="term" value="P:L-histidine biosynthetic process"/>
    <property type="evidence" value="ECO:0007669"/>
    <property type="project" value="UniProtKB-UniRule"/>
</dbReference>
<keyword evidence="8 15" id="KW-0963">Cytoplasm</keyword>
<protein>
    <recommendedName>
        <fullName evidence="15">Histidine biosynthesis bifunctional protein HisIE</fullName>
    </recommendedName>
    <domain>
        <recommendedName>
            <fullName evidence="15">Phosphoribosyl-AMP cyclohydrolase</fullName>
            <shortName evidence="15">PRA-CH</shortName>
            <ecNumber evidence="15">3.5.4.19</ecNumber>
        </recommendedName>
    </domain>
    <domain>
        <recommendedName>
            <fullName evidence="15">Phosphoribosyl-ATP pyrophosphatase</fullName>
            <shortName evidence="15">PRA-PH</shortName>
            <ecNumber evidence="15">3.6.1.31</ecNumber>
        </recommendedName>
    </domain>
</protein>
<evidence type="ECO:0000256" key="12">
    <source>
        <dbReference type="ARBA" id="ARBA00022840"/>
    </source>
</evidence>
<evidence type="ECO:0000256" key="4">
    <source>
        <dbReference type="ARBA" id="ARBA00005169"/>
    </source>
</evidence>
<dbReference type="HAMAP" id="MF_01020">
    <property type="entry name" value="HisE"/>
    <property type="match status" value="1"/>
</dbReference>
<dbReference type="UniPathway" id="UPA00031">
    <property type="reaction ID" value="UER00007"/>
</dbReference>
<dbReference type="PANTHER" id="PTHR42945">
    <property type="entry name" value="HISTIDINE BIOSYNTHESIS BIFUNCTIONAL PROTEIN"/>
    <property type="match status" value="1"/>
</dbReference>
<dbReference type="HAMAP" id="MF_01019">
    <property type="entry name" value="HisIE"/>
    <property type="match status" value="1"/>
</dbReference>
<evidence type="ECO:0000256" key="11">
    <source>
        <dbReference type="ARBA" id="ARBA00022801"/>
    </source>
</evidence>
<dbReference type="InterPro" id="IPR023019">
    <property type="entry name" value="His_synth_HisIE"/>
</dbReference>
<dbReference type="GO" id="GO:0005524">
    <property type="term" value="F:ATP binding"/>
    <property type="evidence" value="ECO:0007669"/>
    <property type="project" value="UniProtKB-KW"/>
</dbReference>
<dbReference type="Pfam" id="PF01503">
    <property type="entry name" value="PRA-PH"/>
    <property type="match status" value="1"/>
</dbReference>
<comment type="similarity">
    <text evidence="6 15">In the C-terminal section; belongs to the PRA-PH family.</text>
</comment>
<dbReference type="GO" id="GO:0004635">
    <property type="term" value="F:phosphoribosyl-AMP cyclohydrolase activity"/>
    <property type="evidence" value="ECO:0007669"/>
    <property type="project" value="UniProtKB-UniRule"/>
</dbReference>
<keyword evidence="9 15" id="KW-0028">Amino-acid biosynthesis</keyword>
<dbReference type="GO" id="GO:0004636">
    <property type="term" value="F:phosphoribosyl-ATP diphosphatase activity"/>
    <property type="evidence" value="ECO:0007669"/>
    <property type="project" value="UniProtKB-UniRule"/>
</dbReference>
<evidence type="ECO:0000256" key="10">
    <source>
        <dbReference type="ARBA" id="ARBA00022741"/>
    </source>
</evidence>
<comment type="caution">
    <text evidence="17">The sequence shown here is derived from an EMBL/GenBank/DDBJ whole genome shotgun (WGS) entry which is preliminary data.</text>
</comment>
<comment type="pathway">
    <text evidence="5 15">Amino-acid biosynthesis; L-histidine biosynthesis; L-histidine from 5-phospho-alpha-D-ribose 1-diphosphate: step 2/9.</text>
</comment>
<evidence type="ECO:0000256" key="9">
    <source>
        <dbReference type="ARBA" id="ARBA00022605"/>
    </source>
</evidence>
<dbReference type="EMBL" id="NAPY01000011">
    <property type="protein sequence ID" value="MUL36494.1"/>
    <property type="molecule type" value="Genomic_DNA"/>
</dbReference>
<dbReference type="RefSeq" id="WP_105218797.1">
    <property type="nucleotide sequence ID" value="NZ_CAWNSU010000012.1"/>
</dbReference>
<dbReference type="EC" id="3.5.4.19" evidence="15"/>
<dbReference type="EC" id="3.6.1.31" evidence="15"/>
<evidence type="ECO:0000256" key="6">
    <source>
        <dbReference type="ARBA" id="ARBA00007731"/>
    </source>
</evidence>
<keyword evidence="18" id="KW-1185">Reference proteome</keyword>
<feature type="region of interest" description="Phosphoribosyl-AMP cyclohydrolase" evidence="15">
    <location>
        <begin position="1"/>
        <end position="126"/>
    </location>
</feature>
<dbReference type="OrthoDB" id="9795769at2"/>
<dbReference type="CDD" id="cd11534">
    <property type="entry name" value="NTP-PPase_HisIE_like"/>
    <property type="match status" value="1"/>
</dbReference>
<dbReference type="NCBIfam" id="NF000768">
    <property type="entry name" value="PRK00051.1"/>
    <property type="match status" value="1"/>
</dbReference>
<dbReference type="SUPFAM" id="SSF101386">
    <property type="entry name" value="all-alpha NTP pyrophosphatases"/>
    <property type="match status" value="1"/>
</dbReference>
<evidence type="ECO:0000256" key="8">
    <source>
        <dbReference type="ARBA" id="ARBA00022490"/>
    </source>
</evidence>
<comment type="subcellular location">
    <subcellularLocation>
        <location evidence="3 15">Cytoplasm</location>
    </subcellularLocation>
</comment>
<comment type="similarity">
    <text evidence="7 15">In the N-terminal section; belongs to the PRA-CH family.</text>
</comment>
<keyword evidence="13 15" id="KW-0368">Histidine biosynthesis</keyword>
<keyword evidence="14 15" id="KW-0511">Multifunctional enzyme</keyword>
<evidence type="ECO:0000256" key="7">
    <source>
        <dbReference type="ARBA" id="ARBA00008299"/>
    </source>
</evidence>
<dbReference type="PANTHER" id="PTHR42945:SF1">
    <property type="entry name" value="HISTIDINE BIOSYNTHESIS BIFUNCTIONAL PROTEIN HIS7"/>
    <property type="match status" value="1"/>
</dbReference>
<dbReference type="InterPro" id="IPR002496">
    <property type="entry name" value="PRib_AMP_CycHydrolase_dom"/>
</dbReference>
<evidence type="ECO:0000256" key="3">
    <source>
        <dbReference type="ARBA" id="ARBA00004496"/>
    </source>
</evidence>
<dbReference type="NCBIfam" id="TIGR03188">
    <property type="entry name" value="histidine_hisI"/>
    <property type="match status" value="1"/>
</dbReference>
<dbReference type="FunFam" id="3.10.20.810:FF:000001">
    <property type="entry name" value="Histidine biosynthesis bifunctional protein HisIE"/>
    <property type="match status" value="1"/>
</dbReference>
<evidence type="ECO:0000256" key="2">
    <source>
        <dbReference type="ARBA" id="ARBA00001460"/>
    </source>
</evidence>
<dbReference type="InterPro" id="IPR038019">
    <property type="entry name" value="PRib_AMP_CycHydrolase_sf"/>
</dbReference>
<evidence type="ECO:0000256" key="15">
    <source>
        <dbReference type="HAMAP-Rule" id="MF_01019"/>
    </source>
</evidence>
<dbReference type="AlphaFoldDB" id="A0A6N8FUP7"/>
<evidence type="ECO:0000256" key="1">
    <source>
        <dbReference type="ARBA" id="ARBA00000024"/>
    </source>
</evidence>
<keyword evidence="11 15" id="KW-0378">Hydrolase</keyword>
<accession>A0A6N8FUP7</accession>
<evidence type="ECO:0000313" key="17">
    <source>
        <dbReference type="EMBL" id="MUL36494.1"/>
    </source>
</evidence>
<dbReference type="InterPro" id="IPR021130">
    <property type="entry name" value="PRib-ATP_PPHydrolase-like"/>
</dbReference>
<name>A0A6N8FUP7_9CHRO</name>
<keyword evidence="12 15" id="KW-0067">ATP-binding</keyword>
<dbReference type="Pfam" id="PF01502">
    <property type="entry name" value="PRA-CH"/>
    <property type="match status" value="1"/>
</dbReference>
<feature type="region of interest" description="Phosphoribosyl-ATP pyrophosphohydrolase" evidence="15">
    <location>
        <begin position="127"/>
        <end position="215"/>
    </location>
</feature>
<evidence type="ECO:0000313" key="18">
    <source>
        <dbReference type="Proteomes" id="UP000441797"/>
    </source>
</evidence>
<gene>
    <name evidence="15" type="primary">hisI</name>
    <name evidence="15" type="synonym">hisIE</name>
    <name evidence="17" type="ORF">BWI75_09065</name>
</gene>
<comment type="pathway">
    <text evidence="4 15">Amino-acid biosynthesis; L-histidine biosynthesis; L-histidine from 5-phospho-alpha-D-ribose 1-diphosphate: step 3/9.</text>
</comment>
<sequence length="215" mass="24484">MSIDKEILNEAIPVEKIHYDDRGLVPAVVQDYLDGTILMMAWMNRESLQKTMETGETWFWSRSRAELWHKGATSGHIQKVRSLRYDCDSDALLVSVEQVGDVACHTGERSCFHRMDGQVVPPPADTLSQLFAVICDRRDYPMEDSYTCKLLANGDNKILKKLGEETAEVVMACKDDDSDAIASEVADLLYHTLVALAHHKVELKDVYRQLQKRRR</sequence>
<dbReference type="Gene3D" id="1.10.287.1080">
    <property type="entry name" value="MazG-like"/>
    <property type="match status" value="1"/>
</dbReference>
<evidence type="ECO:0000256" key="14">
    <source>
        <dbReference type="ARBA" id="ARBA00023268"/>
    </source>
</evidence>
<proteinExistence type="inferred from homology"/>
<comment type="catalytic activity">
    <reaction evidence="2 15">
        <text>1-(5-phospho-beta-D-ribosyl)-ATP + H2O = 1-(5-phospho-beta-D-ribosyl)-5'-AMP + diphosphate + H(+)</text>
        <dbReference type="Rhea" id="RHEA:22828"/>
        <dbReference type="ChEBI" id="CHEBI:15377"/>
        <dbReference type="ChEBI" id="CHEBI:15378"/>
        <dbReference type="ChEBI" id="CHEBI:33019"/>
        <dbReference type="ChEBI" id="CHEBI:59457"/>
        <dbReference type="ChEBI" id="CHEBI:73183"/>
        <dbReference type="EC" id="3.6.1.31"/>
    </reaction>
</comment>
<reference evidence="17 18" key="1">
    <citation type="journal article" date="2019" name="Front. Microbiol.">
        <title>Genomic Features for Desiccation Tolerance and Sugar Biosynthesis in the Extremophile Gloeocapsopsis sp. UTEX B3054.</title>
        <authorList>
            <person name="Urrejola C."/>
            <person name="Alcorta J."/>
            <person name="Salas L."/>
            <person name="Vasquez M."/>
            <person name="Polz M.F."/>
            <person name="Vicuna R."/>
            <person name="Diez B."/>
        </authorList>
    </citation>
    <scope>NUCLEOTIDE SEQUENCE [LARGE SCALE GENOMIC DNA]</scope>
    <source>
        <strain evidence="17 18">1H9</strain>
    </source>
</reference>
<dbReference type="NCBIfam" id="NF002747">
    <property type="entry name" value="PRK02759.1"/>
    <property type="match status" value="1"/>
</dbReference>
<keyword evidence="10 15" id="KW-0547">Nucleotide-binding</keyword>
<dbReference type="HAMAP" id="MF_01021">
    <property type="entry name" value="HisI"/>
    <property type="match status" value="1"/>
</dbReference>
<dbReference type="Proteomes" id="UP000441797">
    <property type="component" value="Unassembled WGS sequence"/>
</dbReference>
<dbReference type="Gene3D" id="3.10.20.810">
    <property type="entry name" value="Phosphoribosyl-AMP cyclohydrolase"/>
    <property type="match status" value="1"/>
</dbReference>